<name>A0A3P7UF86_HAEPC</name>
<protein>
    <recommendedName>
        <fullName evidence="1">Integrator complex subunit 5 N-terminal domain-containing protein</fullName>
    </recommendedName>
</protein>
<reference evidence="2 3" key="1">
    <citation type="submission" date="2018-11" db="EMBL/GenBank/DDBJ databases">
        <authorList>
            <consortium name="Pathogen Informatics"/>
        </authorList>
    </citation>
    <scope>NUCLEOTIDE SEQUENCE [LARGE SCALE GENOMIC DNA]</scope>
    <source>
        <strain evidence="2 3">MHpl1</strain>
    </source>
</reference>
<dbReference type="AlphaFoldDB" id="A0A3P7UF86"/>
<dbReference type="Proteomes" id="UP000268014">
    <property type="component" value="Unassembled WGS sequence"/>
</dbReference>
<evidence type="ECO:0000313" key="3">
    <source>
        <dbReference type="Proteomes" id="UP000268014"/>
    </source>
</evidence>
<sequence length="491" mass="55501">MIYTTSTPCPSDRCQSRTNRPEFRSTFEFSIFQKYRKVTNIYESFVKLTSMGDVTAVYRRPIWAHLSAAELIAPASDVFLCIPASRNAVLGYIGMLIHENAHQCFSKQENPQYGPVHFFLLDGSRMFPSFLGVDYTSVENAAVWCCTISSELSQHNAGRLSVVNLPRGPESLLELFKMVGSIAQLIKLIDTTINVLLAKCPDECMTVLFDASRHVLLCAYSQKTITFPGSIVDHLFTVGADQFKAYVEDIRIKERNQVSPAILSSIHEDYNVKFNSLSDVFNFLTRRQIQDSLDNGVFDNLNFVFFFKLVTCSVDTLRFLITHFFKATPANFFRGIRQLMSVDHRLVLSNIPYLDFAKQMIRALDVNSLAVLLNLIVRAAHSKPNLSVIEYPAIAEFASGKKLHPSWYVISQMVKASEIVCRFIQTSFLSDISTSLKGQICVMHRLSVSLFVSHVLVLGKSSILRVLNNLRVIFEWESTTDASMLNMKHFG</sequence>
<dbReference type="EMBL" id="UZAF01016113">
    <property type="protein sequence ID" value="VDO20707.1"/>
    <property type="molecule type" value="Genomic_DNA"/>
</dbReference>
<proteinExistence type="predicted"/>
<evidence type="ECO:0000259" key="1">
    <source>
        <dbReference type="Pfam" id="PF14837"/>
    </source>
</evidence>
<evidence type="ECO:0000313" key="2">
    <source>
        <dbReference type="EMBL" id="VDO20707.1"/>
    </source>
</evidence>
<dbReference type="Pfam" id="PF14837">
    <property type="entry name" value="INTS5_N"/>
    <property type="match status" value="1"/>
</dbReference>
<dbReference type="InterPro" id="IPR029445">
    <property type="entry name" value="INTS5_N"/>
</dbReference>
<keyword evidence="3" id="KW-1185">Reference proteome</keyword>
<feature type="domain" description="Integrator complex subunit 5 N-terminal" evidence="1">
    <location>
        <begin position="66"/>
        <end position="244"/>
    </location>
</feature>
<gene>
    <name evidence="2" type="ORF">HPLM_LOCUS3343</name>
</gene>
<accession>A0A3P7UF86</accession>
<dbReference type="GO" id="GO:0034472">
    <property type="term" value="P:snRNA 3'-end processing"/>
    <property type="evidence" value="ECO:0007669"/>
    <property type="project" value="TreeGrafter"/>
</dbReference>
<dbReference type="GO" id="GO:0032039">
    <property type="term" value="C:integrator complex"/>
    <property type="evidence" value="ECO:0007669"/>
    <property type="project" value="InterPro"/>
</dbReference>
<dbReference type="InterPro" id="IPR040316">
    <property type="entry name" value="INTS5"/>
</dbReference>
<dbReference type="PANTHER" id="PTHR31697">
    <property type="entry name" value="INTEGRATOR COMPLEX SUBUNIT 5"/>
    <property type="match status" value="1"/>
</dbReference>
<organism evidence="2 3">
    <name type="scientific">Haemonchus placei</name>
    <name type="common">Barber's pole worm</name>
    <dbReference type="NCBI Taxonomy" id="6290"/>
    <lineage>
        <taxon>Eukaryota</taxon>
        <taxon>Metazoa</taxon>
        <taxon>Ecdysozoa</taxon>
        <taxon>Nematoda</taxon>
        <taxon>Chromadorea</taxon>
        <taxon>Rhabditida</taxon>
        <taxon>Rhabditina</taxon>
        <taxon>Rhabditomorpha</taxon>
        <taxon>Strongyloidea</taxon>
        <taxon>Trichostrongylidae</taxon>
        <taxon>Haemonchus</taxon>
    </lineage>
</organism>
<dbReference type="OrthoDB" id="69088at2759"/>
<dbReference type="PANTHER" id="PTHR31697:SF2">
    <property type="entry name" value="INTEGRATOR COMPLEX SUBUNIT 5"/>
    <property type="match status" value="1"/>
</dbReference>
<dbReference type="STRING" id="6290.A0A3P7UF86"/>